<dbReference type="InterPro" id="IPR027417">
    <property type="entry name" value="P-loop_NTPase"/>
</dbReference>
<dbReference type="PROSITE" id="PS51192">
    <property type="entry name" value="HELICASE_ATP_BIND_1"/>
    <property type="match status" value="1"/>
</dbReference>
<feature type="domain" description="Helicase ATP-binding" evidence="2">
    <location>
        <begin position="49"/>
        <end position="261"/>
    </location>
</feature>
<dbReference type="InterPro" id="IPR038718">
    <property type="entry name" value="SNF2-like_sf"/>
</dbReference>
<keyword evidence="1" id="KW-0378">Hydrolase</keyword>
<evidence type="ECO:0000313" key="3">
    <source>
        <dbReference type="EMBL" id="AVP97757.1"/>
    </source>
</evidence>
<dbReference type="Pfam" id="PF00271">
    <property type="entry name" value="Helicase_C"/>
    <property type="match status" value="1"/>
</dbReference>
<evidence type="ECO:0000313" key="4">
    <source>
        <dbReference type="Proteomes" id="UP000241074"/>
    </source>
</evidence>
<gene>
    <name evidence="3" type="ORF">C7S18_11355</name>
</gene>
<sequence>MPVTEWGTLDPKRVGGWINFRRDQPDWQYASDGAASMASRQAEGVAYLWNLLAQQGVALLADEVGMGKTFQALGVAALLWKMKPDARVLVMAPNRDICAHWRREFQAFVEFHYRPVDHCVKNGVDGGPVPAVHTLTRLEDLVAAVEQGAGHLYLTTIHSLSGLVPDGQKGQDSAAVARNNAQALHQRIKAALGPDGFDLIIIDEAHYFRNRSGGSQRVAAAEAWFGSAASRLSQKTLLLTATPSHSRLEDIHSIVSYFRTPDPETAKTPMALMKAFGLRRLRRMQGNAGHFSKHQYRTEQGMPCDFDQRPESELFFALYQKMLVTRLKITRESKSLLYGFLEGFESVGCAPIEQDGASDPEASAKADTEFDFDKAGDTDLLNYLTGKYSAAFGHLPDHPKYGQLVARCVPTDLFTAPKDLFDDKHLVFVRRIPSVRELTQRINSAYDDLLAARIYRAFGLTEDSPLVKNWRDGKPKWSRSGFDELVRQCEVGGSEPEDDDSQDDAQDAVEDADAYLGSTIADLFVVKKGRGNRNDAIKVSQRFKRATSAFAMFLEPALDYKNKPYEKFYEYKENGRARADFVTSAKDQRFNILKPLANTKRKSNRNYEAANYDAPVRTVWALVYPELSPDQRKKLDSWADDRKDIAENFANYLKSGFLFASPVMVELYAWYKEFSRDNQEGGVQQRYLAFWAFAEQRIKTSLLLAYFKAALDTFEILCEKIVDHPLGAWEKEWTVLTSLQSPAWYASGQSKNRQRLILGFNSPFYPNVLVATSVFQEGVNLHVQCRKVHHYGIAGSPGANEQRVGRVDRLFGRVNELLKQQGKAELQIAYPFLQGSVDEDQVASFIARKYDVEERMDSCKPLHFDNTVELTREDWSRFLRTPDRVTLSEDPYPAQFDPPNSDGLSYEPIVAHDNDEIDAHVAALFEGIVNSAVGTLHKVEKNLHNPNARFLIDSVLTRDGGQRTQPILVEQHFSAPFSALVSGTVYALTLTSPIASKADLASRKLAIQSNVETKWAPIRQTAPLVRLAVNEAAANSHFYLYLRVDLPIFTCKGKLSHLSSAELSLCFQQLQQCADAFESALFADDRDLGLAALPVQPFLQKPAVGSVAPGDRTSIAPLGPLWTRLSSVSDGVVQMVASANLATLRQRFLDEDVPADSFAAVLALNHELPFLDFWPDSGGQVQVCASYPSADMQADEQHLLERWLDYVLSDCRS</sequence>
<dbReference type="Gene3D" id="3.40.50.10810">
    <property type="entry name" value="Tandem AAA-ATPase domain"/>
    <property type="match status" value="1"/>
</dbReference>
<dbReference type="PANTHER" id="PTHR45766:SF6">
    <property type="entry name" value="SWI_SNF-RELATED MATRIX-ASSOCIATED ACTIN-DEPENDENT REGULATOR OF CHROMATIN SUBFAMILY A-LIKE PROTEIN 1"/>
    <property type="match status" value="1"/>
</dbReference>
<dbReference type="GO" id="GO:0003677">
    <property type="term" value="F:DNA binding"/>
    <property type="evidence" value="ECO:0007669"/>
    <property type="project" value="InterPro"/>
</dbReference>
<dbReference type="SMART" id="SM00487">
    <property type="entry name" value="DEXDc"/>
    <property type="match status" value="1"/>
</dbReference>
<dbReference type="InterPro" id="IPR001650">
    <property type="entry name" value="Helicase_C-like"/>
</dbReference>
<dbReference type="AlphaFoldDB" id="A0A2P1PSD5"/>
<dbReference type="SUPFAM" id="SSF52540">
    <property type="entry name" value="P-loop containing nucleoside triphosphate hydrolases"/>
    <property type="match status" value="2"/>
</dbReference>
<accession>A0A2P1PSD5</accession>
<dbReference type="Proteomes" id="UP000241074">
    <property type="component" value="Chromosome"/>
</dbReference>
<dbReference type="RefSeq" id="WP_106891677.1">
    <property type="nucleotide sequence ID" value="NZ_CP027860.1"/>
</dbReference>
<keyword evidence="4" id="KW-1185">Reference proteome</keyword>
<evidence type="ECO:0000256" key="1">
    <source>
        <dbReference type="ARBA" id="ARBA00022801"/>
    </source>
</evidence>
<dbReference type="EMBL" id="CP027860">
    <property type="protein sequence ID" value="AVP97757.1"/>
    <property type="molecule type" value="Genomic_DNA"/>
</dbReference>
<dbReference type="GO" id="GO:0016787">
    <property type="term" value="F:hydrolase activity"/>
    <property type="evidence" value="ECO:0007669"/>
    <property type="project" value="UniProtKB-KW"/>
</dbReference>
<dbReference type="GO" id="GO:0006281">
    <property type="term" value="P:DNA repair"/>
    <property type="evidence" value="ECO:0007669"/>
    <property type="project" value="TreeGrafter"/>
</dbReference>
<dbReference type="PANTHER" id="PTHR45766">
    <property type="entry name" value="DNA ANNEALING HELICASE AND ENDONUCLEASE ZRANB3 FAMILY MEMBER"/>
    <property type="match status" value="1"/>
</dbReference>
<dbReference type="SMART" id="SM00490">
    <property type="entry name" value="HELICc"/>
    <property type="match status" value="1"/>
</dbReference>
<name>A0A2P1PSD5_9GAMM</name>
<dbReference type="Gene3D" id="3.40.50.300">
    <property type="entry name" value="P-loop containing nucleotide triphosphate hydrolases"/>
    <property type="match status" value="1"/>
</dbReference>
<dbReference type="KEGG" id="xba:C7S18_11355"/>
<reference evidence="3 4" key="1">
    <citation type="submission" date="2018-03" db="EMBL/GenBank/DDBJ databases">
        <title>Ahniella affigens gen. nov., sp. nov., a gammaproteobacterium isolated from sandy soil near a stream.</title>
        <authorList>
            <person name="Ko Y."/>
            <person name="Kim J.-H."/>
        </authorList>
    </citation>
    <scope>NUCLEOTIDE SEQUENCE [LARGE SCALE GENOMIC DNA]</scope>
    <source>
        <strain evidence="3 4">D13</strain>
    </source>
</reference>
<organism evidence="3 4">
    <name type="scientific">Ahniella affigens</name>
    <dbReference type="NCBI Taxonomy" id="2021234"/>
    <lineage>
        <taxon>Bacteria</taxon>
        <taxon>Pseudomonadati</taxon>
        <taxon>Pseudomonadota</taxon>
        <taxon>Gammaproteobacteria</taxon>
        <taxon>Lysobacterales</taxon>
        <taxon>Rhodanobacteraceae</taxon>
        <taxon>Ahniella</taxon>
    </lineage>
</organism>
<dbReference type="InterPro" id="IPR006935">
    <property type="entry name" value="Helicase/UvrB_N"/>
</dbReference>
<reference evidence="3 4" key="2">
    <citation type="submission" date="2018-03" db="EMBL/GenBank/DDBJ databases">
        <authorList>
            <person name="Keele B.F."/>
        </authorList>
    </citation>
    <scope>NUCLEOTIDE SEQUENCE [LARGE SCALE GENOMIC DNA]</scope>
    <source>
        <strain evidence="3 4">D13</strain>
    </source>
</reference>
<evidence type="ECO:0000259" key="2">
    <source>
        <dbReference type="PROSITE" id="PS51192"/>
    </source>
</evidence>
<proteinExistence type="predicted"/>
<dbReference type="OrthoDB" id="9814088at2"/>
<dbReference type="GO" id="GO:0031297">
    <property type="term" value="P:replication fork processing"/>
    <property type="evidence" value="ECO:0007669"/>
    <property type="project" value="TreeGrafter"/>
</dbReference>
<dbReference type="Pfam" id="PF04851">
    <property type="entry name" value="ResIII"/>
    <property type="match status" value="1"/>
</dbReference>
<dbReference type="GO" id="GO:0005524">
    <property type="term" value="F:ATP binding"/>
    <property type="evidence" value="ECO:0007669"/>
    <property type="project" value="InterPro"/>
</dbReference>
<dbReference type="InterPro" id="IPR014001">
    <property type="entry name" value="Helicase_ATP-bd"/>
</dbReference>
<protein>
    <recommendedName>
        <fullName evidence="2">Helicase ATP-binding domain-containing protein</fullName>
    </recommendedName>
</protein>